<evidence type="ECO:0000256" key="7">
    <source>
        <dbReference type="ARBA" id="ARBA00023136"/>
    </source>
</evidence>
<evidence type="ECO:0000313" key="9">
    <source>
        <dbReference type="EMBL" id="OHW61945.1"/>
    </source>
</evidence>
<reference evidence="9 10" key="1">
    <citation type="submission" date="2016-09" db="EMBL/GenBank/DDBJ databases">
        <title>Genome sequence of Eubacterium angustum.</title>
        <authorList>
            <person name="Poehlein A."/>
            <person name="Daniel R."/>
        </authorList>
    </citation>
    <scope>NUCLEOTIDE SEQUENCE [LARGE SCALE GENOMIC DNA]</scope>
    <source>
        <strain evidence="9 10">DSM 1989</strain>
    </source>
</reference>
<proteinExistence type="inferred from homology"/>
<dbReference type="AlphaFoldDB" id="A0A1S1V687"/>
<sequence length="313" mass="34719">MAIQNVLTQTVALFLLIIIGYIVKKLDVVRDSDVKGISELIVKVTMPIMIVVSMSREFSREKLVFSAIMFGISSLSYIFKNIIAKWFTKVFKVEGPESAIYEMMILFSNSGFMGFPVVKALYGEEGVFYAAIINVSFNIFIWTLGVNIISRHNGKQTKPSAKTLLKNPGIASVIIGAVLFVAPVEIPEVIKGPLQMIGESTTPLAMMTIGMLLVNTSIKTLFKNKKLALASMMRILVFPIIFMAILFMLKIPPILTGILLILESMPAASSIAIFARRYDSDYELASQGVFLSTLLNVITIPFILYLFSMLFKV</sequence>
<feature type="transmembrane region" description="Helical" evidence="8">
    <location>
        <begin position="6"/>
        <end position="24"/>
    </location>
</feature>
<feature type="transmembrane region" description="Helical" evidence="8">
    <location>
        <begin position="36"/>
        <end position="56"/>
    </location>
</feature>
<name>A0A1S1V687_9FIRM</name>
<protein>
    <submittedName>
        <fullName evidence="9">Putative transporter YfdV</fullName>
    </submittedName>
</protein>
<dbReference type="PANTHER" id="PTHR36838">
    <property type="entry name" value="AUXIN EFFLUX CARRIER FAMILY PROTEIN"/>
    <property type="match status" value="1"/>
</dbReference>
<dbReference type="InterPro" id="IPR038770">
    <property type="entry name" value="Na+/solute_symporter_sf"/>
</dbReference>
<comment type="subcellular location">
    <subcellularLocation>
        <location evidence="1">Cell membrane</location>
        <topology evidence="1">Multi-pass membrane protein</topology>
    </subcellularLocation>
</comment>
<accession>A0A1S1V687</accession>
<feature type="transmembrane region" description="Helical" evidence="8">
    <location>
        <begin position="288"/>
        <end position="311"/>
    </location>
</feature>
<keyword evidence="10" id="KW-1185">Reference proteome</keyword>
<dbReference type="GO" id="GO:0055085">
    <property type="term" value="P:transmembrane transport"/>
    <property type="evidence" value="ECO:0007669"/>
    <property type="project" value="InterPro"/>
</dbReference>
<dbReference type="EMBL" id="MKIE01000006">
    <property type="protein sequence ID" value="OHW61945.1"/>
    <property type="molecule type" value="Genomic_DNA"/>
</dbReference>
<feature type="transmembrane region" description="Helical" evidence="8">
    <location>
        <begin position="170"/>
        <end position="190"/>
    </location>
</feature>
<organism evidence="9 10">
    <name type="scientific">Andreesenia angusta</name>
    <dbReference type="NCBI Taxonomy" id="39480"/>
    <lineage>
        <taxon>Bacteria</taxon>
        <taxon>Bacillati</taxon>
        <taxon>Bacillota</taxon>
        <taxon>Tissierellia</taxon>
        <taxon>Tissierellales</taxon>
        <taxon>Gottschalkiaceae</taxon>
        <taxon>Andreesenia</taxon>
    </lineage>
</organism>
<comment type="caution">
    <text evidence="9">The sequence shown here is derived from an EMBL/GenBank/DDBJ whole genome shotgun (WGS) entry which is preliminary data.</text>
</comment>
<evidence type="ECO:0000313" key="10">
    <source>
        <dbReference type="Proteomes" id="UP000180254"/>
    </source>
</evidence>
<feature type="transmembrane region" description="Helical" evidence="8">
    <location>
        <begin position="196"/>
        <end position="215"/>
    </location>
</feature>
<evidence type="ECO:0000256" key="3">
    <source>
        <dbReference type="ARBA" id="ARBA00022448"/>
    </source>
</evidence>
<dbReference type="GO" id="GO:0005886">
    <property type="term" value="C:plasma membrane"/>
    <property type="evidence" value="ECO:0007669"/>
    <property type="project" value="UniProtKB-SubCell"/>
</dbReference>
<evidence type="ECO:0000256" key="1">
    <source>
        <dbReference type="ARBA" id="ARBA00004651"/>
    </source>
</evidence>
<evidence type="ECO:0000256" key="2">
    <source>
        <dbReference type="ARBA" id="ARBA00010145"/>
    </source>
</evidence>
<dbReference type="Proteomes" id="UP000180254">
    <property type="component" value="Unassembled WGS sequence"/>
</dbReference>
<evidence type="ECO:0000256" key="5">
    <source>
        <dbReference type="ARBA" id="ARBA00022692"/>
    </source>
</evidence>
<dbReference type="OrthoDB" id="9794315at2"/>
<dbReference type="RefSeq" id="WP_071063623.1">
    <property type="nucleotide sequence ID" value="NZ_MKIE01000006.1"/>
</dbReference>
<dbReference type="PANTHER" id="PTHR36838:SF1">
    <property type="entry name" value="SLR1864 PROTEIN"/>
    <property type="match status" value="1"/>
</dbReference>
<keyword evidence="5 8" id="KW-0812">Transmembrane</keyword>
<feature type="transmembrane region" description="Helical" evidence="8">
    <location>
        <begin position="254"/>
        <end position="276"/>
    </location>
</feature>
<comment type="similarity">
    <text evidence="2">Belongs to the auxin efflux carrier (TC 2.A.69) family.</text>
</comment>
<keyword evidence="3" id="KW-0813">Transport</keyword>
<dbReference type="InterPro" id="IPR004776">
    <property type="entry name" value="Mem_transp_PIN-like"/>
</dbReference>
<evidence type="ECO:0000256" key="6">
    <source>
        <dbReference type="ARBA" id="ARBA00022989"/>
    </source>
</evidence>
<feature type="transmembrane region" description="Helical" evidence="8">
    <location>
        <begin position="227"/>
        <end position="248"/>
    </location>
</feature>
<feature type="transmembrane region" description="Helical" evidence="8">
    <location>
        <begin position="62"/>
        <end position="79"/>
    </location>
</feature>
<evidence type="ECO:0000256" key="8">
    <source>
        <dbReference type="SAM" id="Phobius"/>
    </source>
</evidence>
<dbReference type="Pfam" id="PF03547">
    <property type="entry name" value="Mem_trans"/>
    <property type="match status" value="1"/>
</dbReference>
<keyword evidence="7 8" id="KW-0472">Membrane</keyword>
<dbReference type="STRING" id="39480.EUAN_17080"/>
<feature type="transmembrane region" description="Helical" evidence="8">
    <location>
        <begin position="100"/>
        <end position="122"/>
    </location>
</feature>
<keyword evidence="4" id="KW-1003">Cell membrane</keyword>
<keyword evidence="6 8" id="KW-1133">Transmembrane helix</keyword>
<evidence type="ECO:0000256" key="4">
    <source>
        <dbReference type="ARBA" id="ARBA00022475"/>
    </source>
</evidence>
<feature type="transmembrane region" description="Helical" evidence="8">
    <location>
        <begin position="128"/>
        <end position="149"/>
    </location>
</feature>
<dbReference type="Gene3D" id="1.20.1530.20">
    <property type="match status" value="1"/>
</dbReference>
<gene>
    <name evidence="9" type="ORF">EUAN_17080</name>
</gene>